<gene>
    <name evidence="3" type="primary">LOC117151964</name>
</gene>
<dbReference type="Proteomes" id="UP000515180">
    <property type="component" value="Unplaced"/>
</dbReference>
<protein>
    <submittedName>
        <fullName evidence="3">Uncharacterized protein LOC117151964</fullName>
    </submittedName>
</protein>
<evidence type="ECO:0000256" key="1">
    <source>
        <dbReference type="SAM" id="MobiDB-lite"/>
    </source>
</evidence>
<dbReference type="RefSeq" id="XP_033177990.1">
    <property type="nucleotide sequence ID" value="XM_033322099.1"/>
</dbReference>
<accession>A0A6P8L2H3</accession>
<dbReference type="AlphaFoldDB" id="A0A6P8L2H3"/>
<sequence>MISTMITVTRNRNLLLQELIASRRLSKQKAINERIAWPWSNRSWIRLRDREYIEQDGCRIEPQPWKRKTAPETQRMIVVSGCRANTVRRLRRTGKNVSVSSLMEGGRDLSRSATSKSAVPVVGRTQSVLGRNQPRRLVVRDGCGPSWNVTKKKKQY</sequence>
<feature type="region of interest" description="Disordered" evidence="1">
    <location>
        <begin position="103"/>
        <end position="125"/>
    </location>
</feature>
<reference evidence="3" key="1">
    <citation type="submission" date="2025-08" db="UniProtKB">
        <authorList>
            <consortium name="RefSeq"/>
        </authorList>
    </citation>
    <scope>IDENTIFICATION</scope>
</reference>
<proteinExistence type="predicted"/>
<name>A0A6P8L2H3_BOMIM</name>
<evidence type="ECO:0000313" key="3">
    <source>
        <dbReference type="RefSeq" id="XP_033177990.1"/>
    </source>
</evidence>
<evidence type="ECO:0000313" key="2">
    <source>
        <dbReference type="Proteomes" id="UP000515180"/>
    </source>
</evidence>
<dbReference type="GeneID" id="117151964"/>
<organism evidence="2 3">
    <name type="scientific">Bombus impatiens</name>
    <name type="common">Bumblebee</name>
    <dbReference type="NCBI Taxonomy" id="132113"/>
    <lineage>
        <taxon>Eukaryota</taxon>
        <taxon>Metazoa</taxon>
        <taxon>Ecdysozoa</taxon>
        <taxon>Arthropoda</taxon>
        <taxon>Hexapoda</taxon>
        <taxon>Insecta</taxon>
        <taxon>Pterygota</taxon>
        <taxon>Neoptera</taxon>
        <taxon>Endopterygota</taxon>
        <taxon>Hymenoptera</taxon>
        <taxon>Apocrita</taxon>
        <taxon>Aculeata</taxon>
        <taxon>Apoidea</taxon>
        <taxon>Anthophila</taxon>
        <taxon>Apidae</taxon>
        <taxon>Bombus</taxon>
        <taxon>Pyrobombus</taxon>
    </lineage>
</organism>
<keyword evidence="2" id="KW-1185">Reference proteome</keyword>